<evidence type="ECO:0000313" key="2">
    <source>
        <dbReference type="Proteomes" id="UP000012112"/>
    </source>
</evidence>
<reference evidence="1 2" key="1">
    <citation type="submission" date="2013-01" db="EMBL/GenBank/DDBJ databases">
        <authorList>
            <person name="Harkins D.M."/>
            <person name="Durkin A.S."/>
            <person name="Brinkac L.M."/>
            <person name="Haft D.H."/>
            <person name="Selengut J.D."/>
            <person name="Sanka R."/>
            <person name="DePew J."/>
            <person name="Purushe J."/>
            <person name="Matthias M.A."/>
            <person name="Vinetz J.M."/>
            <person name="Sutton G.G."/>
            <person name="Nierman W.C."/>
            <person name="Fouts D.E."/>
        </authorList>
    </citation>
    <scope>NUCLEOTIDE SEQUENCE [LARGE SCALE GENOMIC DNA]</scope>
    <source>
        <strain evidence="1 2">HAI1536</strain>
    </source>
</reference>
<dbReference type="EMBL" id="AKWD02000060">
    <property type="protein sequence ID" value="EMO52069.1"/>
    <property type="molecule type" value="Genomic_DNA"/>
</dbReference>
<evidence type="ECO:0000313" key="1">
    <source>
        <dbReference type="EMBL" id="EMO52069.1"/>
    </source>
</evidence>
<protein>
    <submittedName>
        <fullName evidence="1">Uncharacterized protein</fullName>
    </submittedName>
</protein>
<dbReference type="AlphaFoldDB" id="M6VG22"/>
<sequence>MDRCLGFGKNSEYNVLYAKITTFRFFTDNYIMKYSIFCKETELCDKTYDILLDRDL</sequence>
<comment type="caution">
    <text evidence="1">The sequence shown here is derived from an EMBL/GenBank/DDBJ whole genome shotgun (WGS) entry which is preliminary data.</text>
</comment>
<gene>
    <name evidence="1" type="ORF">LEP1GSC172_0808</name>
</gene>
<organism evidence="1 2">
    <name type="scientific">Leptospira noguchii</name>
    <dbReference type="NCBI Taxonomy" id="28182"/>
    <lineage>
        <taxon>Bacteria</taxon>
        <taxon>Pseudomonadati</taxon>
        <taxon>Spirochaetota</taxon>
        <taxon>Spirochaetia</taxon>
        <taxon>Leptospirales</taxon>
        <taxon>Leptospiraceae</taxon>
        <taxon>Leptospira</taxon>
    </lineage>
</organism>
<name>M6VG22_9LEPT</name>
<proteinExistence type="predicted"/>
<accession>M6VG22</accession>
<dbReference type="Proteomes" id="UP000012112">
    <property type="component" value="Unassembled WGS sequence"/>
</dbReference>